<dbReference type="GO" id="GO:0004674">
    <property type="term" value="F:protein serine/threonine kinase activity"/>
    <property type="evidence" value="ECO:0007669"/>
    <property type="project" value="UniProtKB-KW"/>
</dbReference>
<evidence type="ECO:0000313" key="3">
    <source>
        <dbReference type="Proteomes" id="UP000265520"/>
    </source>
</evidence>
<dbReference type="AlphaFoldDB" id="A0A392W9V6"/>
<feature type="region of interest" description="Disordered" evidence="1">
    <location>
        <begin position="34"/>
        <end position="67"/>
    </location>
</feature>
<reference evidence="2 3" key="1">
    <citation type="journal article" date="2018" name="Front. Plant Sci.">
        <title>Red Clover (Trifolium pratense) and Zigzag Clover (T. medium) - A Picture of Genomic Similarities and Differences.</title>
        <authorList>
            <person name="Dluhosova J."/>
            <person name="Istvanek J."/>
            <person name="Nedelnik J."/>
            <person name="Repkova J."/>
        </authorList>
    </citation>
    <scope>NUCLEOTIDE SEQUENCE [LARGE SCALE GENOMIC DNA]</scope>
    <source>
        <strain evidence="3">cv. 10/8</strain>
        <tissue evidence="2">Leaf</tissue>
    </source>
</reference>
<feature type="non-terminal residue" evidence="2">
    <location>
        <position position="1"/>
    </location>
</feature>
<keyword evidence="2" id="KW-0723">Serine/threonine-protein kinase</keyword>
<sequence>VCGNAELNDDVGFDGSIVEDKDVNPTIGFEGSRVAPSLEGKSENGIVELGGSDVTLKTSDEQRKEVN</sequence>
<feature type="compositionally biased region" description="Basic and acidic residues" evidence="1">
    <location>
        <begin position="58"/>
        <end position="67"/>
    </location>
</feature>
<feature type="non-terminal residue" evidence="2">
    <location>
        <position position="67"/>
    </location>
</feature>
<evidence type="ECO:0000256" key="1">
    <source>
        <dbReference type="SAM" id="MobiDB-lite"/>
    </source>
</evidence>
<keyword evidence="3" id="KW-1185">Reference proteome</keyword>
<protein>
    <submittedName>
        <fullName evidence="2">Serine/threonine protein kinase ATM</fullName>
    </submittedName>
</protein>
<keyword evidence="2" id="KW-0808">Transferase</keyword>
<name>A0A392W9V6_9FABA</name>
<dbReference type="EMBL" id="LXQA011431060">
    <property type="protein sequence ID" value="MCI97036.1"/>
    <property type="molecule type" value="Genomic_DNA"/>
</dbReference>
<comment type="caution">
    <text evidence="2">The sequence shown here is derived from an EMBL/GenBank/DDBJ whole genome shotgun (WGS) entry which is preliminary data.</text>
</comment>
<keyword evidence="2" id="KW-0418">Kinase</keyword>
<organism evidence="2 3">
    <name type="scientific">Trifolium medium</name>
    <dbReference type="NCBI Taxonomy" id="97028"/>
    <lineage>
        <taxon>Eukaryota</taxon>
        <taxon>Viridiplantae</taxon>
        <taxon>Streptophyta</taxon>
        <taxon>Embryophyta</taxon>
        <taxon>Tracheophyta</taxon>
        <taxon>Spermatophyta</taxon>
        <taxon>Magnoliopsida</taxon>
        <taxon>eudicotyledons</taxon>
        <taxon>Gunneridae</taxon>
        <taxon>Pentapetalae</taxon>
        <taxon>rosids</taxon>
        <taxon>fabids</taxon>
        <taxon>Fabales</taxon>
        <taxon>Fabaceae</taxon>
        <taxon>Papilionoideae</taxon>
        <taxon>50 kb inversion clade</taxon>
        <taxon>NPAAA clade</taxon>
        <taxon>Hologalegina</taxon>
        <taxon>IRL clade</taxon>
        <taxon>Trifolieae</taxon>
        <taxon>Trifolium</taxon>
    </lineage>
</organism>
<evidence type="ECO:0000313" key="2">
    <source>
        <dbReference type="EMBL" id="MCI97036.1"/>
    </source>
</evidence>
<accession>A0A392W9V6</accession>
<proteinExistence type="predicted"/>
<dbReference type="Proteomes" id="UP000265520">
    <property type="component" value="Unassembled WGS sequence"/>
</dbReference>